<organism evidence="1 2">
    <name type="scientific">Hymenobacter busanensis</name>
    <dbReference type="NCBI Taxonomy" id="2607656"/>
    <lineage>
        <taxon>Bacteria</taxon>
        <taxon>Pseudomonadati</taxon>
        <taxon>Bacteroidota</taxon>
        <taxon>Cytophagia</taxon>
        <taxon>Cytophagales</taxon>
        <taxon>Hymenobacteraceae</taxon>
        <taxon>Hymenobacter</taxon>
    </lineage>
</organism>
<accession>A0A7L5A0R2</accession>
<dbReference type="AlphaFoldDB" id="A0A7L5A0R2"/>
<evidence type="ECO:0000313" key="2">
    <source>
        <dbReference type="Proteomes" id="UP000326380"/>
    </source>
</evidence>
<dbReference type="Proteomes" id="UP000326380">
    <property type="component" value="Unassembled WGS sequence"/>
</dbReference>
<dbReference type="EMBL" id="VTWU01000005">
    <property type="protein sequence ID" value="KAA9331421.1"/>
    <property type="molecule type" value="Genomic_DNA"/>
</dbReference>
<evidence type="ECO:0000313" key="1">
    <source>
        <dbReference type="EMBL" id="KAA9331421.1"/>
    </source>
</evidence>
<reference evidence="1 2" key="1">
    <citation type="submission" date="2019-09" db="EMBL/GenBank/DDBJ databases">
        <title>Genome sequence of Hymenobacter sp. M3.</title>
        <authorList>
            <person name="Srinivasan S."/>
        </authorList>
    </citation>
    <scope>NUCLEOTIDE SEQUENCE [LARGE SCALE GENOMIC DNA]</scope>
    <source>
        <strain evidence="1 2">M3</strain>
    </source>
</reference>
<gene>
    <name evidence="1" type="ORF">F0P96_14350</name>
</gene>
<proteinExistence type="predicted"/>
<comment type="caution">
    <text evidence="1">The sequence shown here is derived from an EMBL/GenBank/DDBJ whole genome shotgun (WGS) entry which is preliminary data.</text>
</comment>
<name>A0A7L5A0R2_9BACT</name>
<sequence length="161" mass="17763">MKTLHLPLFIALAAAATLTSCDKDKEAAKPKTRTELLTGKDWIMTAETVSPAIRTDDGSLITDLFAVKPSYDRDDLMRFSKPDIYQLDEGATKKAPNFPQVNPGTWSFSEGEKVLNTKLQGQTVGNSFNILELTDNTLKVSGQETDDDGKVYTVTFTFAKH</sequence>
<keyword evidence="2" id="KW-1185">Reference proteome</keyword>
<protein>
    <submittedName>
        <fullName evidence="1">Uncharacterized protein</fullName>
    </submittedName>
</protein>
<dbReference type="PROSITE" id="PS51257">
    <property type="entry name" value="PROKAR_LIPOPROTEIN"/>
    <property type="match status" value="1"/>
</dbReference>
<dbReference type="RefSeq" id="WP_151079599.1">
    <property type="nucleotide sequence ID" value="NZ_CP047647.1"/>
</dbReference>